<evidence type="ECO:0000256" key="4">
    <source>
        <dbReference type="ARBA" id="ARBA00023125"/>
    </source>
</evidence>
<dbReference type="InterPro" id="IPR048300">
    <property type="entry name" value="TACO1_YebC-like_2nd/3rd_dom"/>
</dbReference>
<dbReference type="HAMAP" id="MF_00693">
    <property type="entry name" value="Transcrip_reg_TACO1"/>
    <property type="match status" value="1"/>
</dbReference>
<dbReference type="PANTHER" id="PTHR12532">
    <property type="entry name" value="TRANSLATIONAL ACTIVATOR OF CYTOCHROME C OXIDASE 1"/>
    <property type="match status" value="1"/>
</dbReference>
<dbReference type="FunFam" id="1.10.10.200:FF:000002">
    <property type="entry name" value="Probable transcriptional regulatory protein CLM62_37755"/>
    <property type="match status" value="1"/>
</dbReference>
<gene>
    <name evidence="9" type="ORF">BCF55_1683</name>
</gene>
<evidence type="ECO:0000259" key="8">
    <source>
        <dbReference type="Pfam" id="PF20772"/>
    </source>
</evidence>
<keyword evidence="5 6" id="KW-0804">Transcription</keyword>
<dbReference type="InterPro" id="IPR049083">
    <property type="entry name" value="TACO1_YebC_N"/>
</dbReference>
<keyword evidence="10" id="KW-1185">Reference proteome</keyword>
<dbReference type="OrthoDB" id="9781053at2"/>
<dbReference type="InterPro" id="IPR002876">
    <property type="entry name" value="Transcrip_reg_TACO1-like"/>
</dbReference>
<accession>A0A497XSY8</accession>
<dbReference type="GO" id="GO:0003677">
    <property type="term" value="F:DNA binding"/>
    <property type="evidence" value="ECO:0007669"/>
    <property type="project" value="UniProtKB-UniRule"/>
</dbReference>
<dbReference type="Pfam" id="PF01709">
    <property type="entry name" value="Transcrip_reg"/>
    <property type="match status" value="1"/>
</dbReference>
<dbReference type="NCBIfam" id="TIGR01033">
    <property type="entry name" value="YebC/PmpR family DNA-binding transcriptional regulator"/>
    <property type="match status" value="1"/>
</dbReference>
<organism evidence="9 10">
    <name type="scientific">Hydrogenivirga caldilitoris</name>
    <dbReference type="NCBI Taxonomy" id="246264"/>
    <lineage>
        <taxon>Bacteria</taxon>
        <taxon>Pseudomonadati</taxon>
        <taxon>Aquificota</taxon>
        <taxon>Aquificia</taxon>
        <taxon>Aquificales</taxon>
        <taxon>Aquificaceae</taxon>
        <taxon>Hydrogenivirga</taxon>
    </lineage>
</organism>
<dbReference type="NCBIfam" id="NF001030">
    <property type="entry name" value="PRK00110.1"/>
    <property type="match status" value="1"/>
</dbReference>
<proteinExistence type="inferred from homology"/>
<keyword evidence="2 6" id="KW-0963">Cytoplasm</keyword>
<dbReference type="InterPro" id="IPR026564">
    <property type="entry name" value="Transcrip_reg_TACO1-like_dom3"/>
</dbReference>
<comment type="similarity">
    <text evidence="1 6">Belongs to the TACO1 family.</text>
</comment>
<evidence type="ECO:0000256" key="2">
    <source>
        <dbReference type="ARBA" id="ARBA00022490"/>
    </source>
</evidence>
<evidence type="ECO:0000313" key="10">
    <source>
        <dbReference type="Proteomes" id="UP000267841"/>
    </source>
</evidence>
<keyword evidence="4 6" id="KW-0238">DNA-binding</keyword>
<dbReference type="Gene3D" id="3.30.70.980">
    <property type="match status" value="2"/>
</dbReference>
<dbReference type="EMBL" id="RCCJ01000001">
    <property type="protein sequence ID" value="RLJ71381.1"/>
    <property type="molecule type" value="Genomic_DNA"/>
</dbReference>
<name>A0A497XSY8_9AQUI</name>
<reference evidence="9 10" key="1">
    <citation type="submission" date="2018-10" db="EMBL/GenBank/DDBJ databases">
        <title>Genomic Encyclopedia of Archaeal and Bacterial Type Strains, Phase II (KMG-II): from individual species to whole genera.</title>
        <authorList>
            <person name="Goeker M."/>
        </authorList>
    </citation>
    <scope>NUCLEOTIDE SEQUENCE [LARGE SCALE GENOMIC DNA]</scope>
    <source>
        <strain evidence="9 10">DSM 16510</strain>
    </source>
</reference>
<dbReference type="GO" id="GO:0005829">
    <property type="term" value="C:cytosol"/>
    <property type="evidence" value="ECO:0007669"/>
    <property type="project" value="TreeGrafter"/>
</dbReference>
<keyword evidence="3 6" id="KW-0805">Transcription regulation</keyword>
<dbReference type="RefSeq" id="WP_121012716.1">
    <property type="nucleotide sequence ID" value="NZ_RCCJ01000001.1"/>
</dbReference>
<dbReference type="InterPro" id="IPR029072">
    <property type="entry name" value="YebC-like"/>
</dbReference>
<feature type="domain" description="TACO1/YebC-like second and third" evidence="7">
    <location>
        <begin position="82"/>
        <end position="238"/>
    </location>
</feature>
<dbReference type="Proteomes" id="UP000267841">
    <property type="component" value="Unassembled WGS sequence"/>
</dbReference>
<comment type="subcellular location">
    <subcellularLocation>
        <location evidence="6">Cytoplasm</location>
    </subcellularLocation>
</comment>
<dbReference type="Pfam" id="PF20772">
    <property type="entry name" value="TACO1_YebC_N"/>
    <property type="match status" value="1"/>
</dbReference>
<evidence type="ECO:0000313" key="9">
    <source>
        <dbReference type="EMBL" id="RLJ71381.1"/>
    </source>
</evidence>
<evidence type="ECO:0000256" key="5">
    <source>
        <dbReference type="ARBA" id="ARBA00023163"/>
    </source>
</evidence>
<dbReference type="InterPro" id="IPR017856">
    <property type="entry name" value="Integrase-like_N"/>
</dbReference>
<dbReference type="PANTHER" id="PTHR12532:SF6">
    <property type="entry name" value="TRANSCRIPTIONAL REGULATORY PROTEIN YEBC-RELATED"/>
    <property type="match status" value="1"/>
</dbReference>
<evidence type="ECO:0000256" key="1">
    <source>
        <dbReference type="ARBA" id="ARBA00008724"/>
    </source>
</evidence>
<comment type="caution">
    <text evidence="9">The sequence shown here is derived from an EMBL/GenBank/DDBJ whole genome shotgun (WGS) entry which is preliminary data.</text>
</comment>
<dbReference type="SUPFAM" id="SSF75625">
    <property type="entry name" value="YebC-like"/>
    <property type="match status" value="1"/>
</dbReference>
<evidence type="ECO:0000259" key="7">
    <source>
        <dbReference type="Pfam" id="PF01709"/>
    </source>
</evidence>
<dbReference type="NCBIfam" id="NF009044">
    <property type="entry name" value="PRK12378.1"/>
    <property type="match status" value="1"/>
</dbReference>
<dbReference type="FunFam" id="3.30.70.980:FF:000002">
    <property type="entry name" value="Probable transcriptional regulatory protein YebC"/>
    <property type="match status" value="1"/>
</dbReference>
<dbReference type="Gene3D" id="1.10.10.200">
    <property type="match status" value="1"/>
</dbReference>
<evidence type="ECO:0000256" key="6">
    <source>
        <dbReference type="HAMAP-Rule" id="MF_00693"/>
    </source>
</evidence>
<dbReference type="AlphaFoldDB" id="A0A497XSY8"/>
<dbReference type="GO" id="GO:0006355">
    <property type="term" value="P:regulation of DNA-templated transcription"/>
    <property type="evidence" value="ECO:0007669"/>
    <property type="project" value="UniProtKB-UniRule"/>
</dbReference>
<feature type="domain" description="TACO1/YebC-like N-terminal" evidence="8">
    <location>
        <begin position="5"/>
        <end position="76"/>
    </location>
</feature>
<protein>
    <recommendedName>
        <fullName evidence="6">Probable transcriptional regulatory protein BCF55_1683</fullName>
    </recommendedName>
</protein>
<sequence>MAGHSHWAQIKHKKAKIDAQRGKLFSKLIKEITVATRLGGPNPEFNPRLRTAIEQARKANMPMETIERAIKKGSGELEGESYEEVIYEGYGPGGVAVMVITTTDNRNRTSAEVKHAFSKHGGSLGSSGCVSYLFERKGYIEVPASDISEEEIFEKAVEAGAEDVQSGLEIHQVYTSPEELYEVKEKLEKLGVPVEKAQITWIPVSTVSVSDAETAKRVLKLIDALDDLEDVQQVIANFEVPEEVLQQVEA</sequence>
<evidence type="ECO:0000256" key="3">
    <source>
        <dbReference type="ARBA" id="ARBA00023015"/>
    </source>
</evidence>